<protein>
    <submittedName>
        <fullName evidence="3">Uncharacterized protein LOC111291374 isoform X2</fullName>
    </submittedName>
</protein>
<name>A0A6P5YEE0_DURZI</name>
<dbReference type="Pfam" id="PF05278">
    <property type="entry name" value="PEARLI-4"/>
    <property type="match status" value="1"/>
</dbReference>
<organism evidence="2 3">
    <name type="scientific">Durio zibethinus</name>
    <name type="common">Durian</name>
    <dbReference type="NCBI Taxonomy" id="66656"/>
    <lineage>
        <taxon>Eukaryota</taxon>
        <taxon>Viridiplantae</taxon>
        <taxon>Streptophyta</taxon>
        <taxon>Embryophyta</taxon>
        <taxon>Tracheophyta</taxon>
        <taxon>Spermatophyta</taxon>
        <taxon>Magnoliopsida</taxon>
        <taxon>eudicotyledons</taxon>
        <taxon>Gunneridae</taxon>
        <taxon>Pentapetalae</taxon>
        <taxon>rosids</taxon>
        <taxon>malvids</taxon>
        <taxon>Malvales</taxon>
        <taxon>Malvaceae</taxon>
        <taxon>Helicteroideae</taxon>
        <taxon>Durio</taxon>
    </lineage>
</organism>
<dbReference type="AlphaFoldDB" id="A0A6P5YEE0"/>
<proteinExistence type="predicted"/>
<accession>A0A6P5YEE0</accession>
<dbReference type="RefSeq" id="XP_022738798.1">
    <property type="nucleotide sequence ID" value="XM_022883063.1"/>
</dbReference>
<evidence type="ECO:0000256" key="1">
    <source>
        <dbReference type="SAM" id="MobiDB-lite"/>
    </source>
</evidence>
<dbReference type="InterPro" id="IPR007942">
    <property type="entry name" value="PLipase-like"/>
</dbReference>
<evidence type="ECO:0000313" key="2">
    <source>
        <dbReference type="Proteomes" id="UP000515121"/>
    </source>
</evidence>
<reference evidence="3" key="1">
    <citation type="submission" date="2025-08" db="UniProtKB">
        <authorList>
            <consortium name="RefSeq"/>
        </authorList>
    </citation>
    <scope>IDENTIFICATION</scope>
    <source>
        <tissue evidence="3">Fruit stalk</tissue>
    </source>
</reference>
<dbReference type="Proteomes" id="UP000515121">
    <property type="component" value="Unplaced"/>
</dbReference>
<evidence type="ECO:0000313" key="3">
    <source>
        <dbReference type="RefSeq" id="XP_022738798.1"/>
    </source>
</evidence>
<gene>
    <name evidence="3" type="primary">LOC111291374</name>
</gene>
<keyword evidence="2" id="KW-1185">Reference proteome</keyword>
<feature type="region of interest" description="Disordered" evidence="1">
    <location>
        <begin position="352"/>
        <end position="377"/>
    </location>
</feature>
<dbReference type="GeneID" id="111291374"/>
<sequence length="377" mass="43145">MGDSTGGNKDKRHHEKVKKCHQEVENLICTIIGDCGYKQNRSWEKKMELVKQAKEKVLQWLRPIEAMQEAKVESQGIGAELKQMMAILDQKHQSMREAKVQGHNGVGSDTFEIKGGQLRLNFPPTTDFFQINQKGKNAEVHNQEMIDQEKQVKELILTIGLVAGRLAELKLAMKKTSQEMDLEVDSTNEGFFDDLDDLLKHDSGFFDLDNFEKSLMDVTGTSNAAANKTNVMLSRDKTCFMENNIVLNCNASVVAEIFQEHPYVAENFLVDHPDSQSFFINSLAEVYRKIKSEPEMLELEGIKSMELKVKDMERVGLQLSWLKEMLAGVSESLEDKTERKRLLEEINSYEEKSNSYKDMAKEAKQKLAKLEKKPRFR</sequence>